<dbReference type="eggNOG" id="COG3391">
    <property type="taxonomic scope" value="Bacteria"/>
</dbReference>
<keyword evidence="2" id="KW-0472">Membrane</keyword>
<feature type="transmembrane region" description="Helical" evidence="2">
    <location>
        <begin position="478"/>
        <end position="500"/>
    </location>
</feature>
<dbReference type="PATRIC" id="fig|477641.3.peg.550"/>
<name>I4ERM5_MODI5</name>
<feature type="signal peptide" evidence="3">
    <location>
        <begin position="1"/>
        <end position="37"/>
    </location>
</feature>
<evidence type="ECO:0000256" key="3">
    <source>
        <dbReference type="SAM" id="SignalP"/>
    </source>
</evidence>
<protein>
    <submittedName>
        <fullName evidence="4">Uncharacterized protein</fullName>
    </submittedName>
</protein>
<feature type="chain" id="PRO_5003689218" evidence="3">
    <location>
        <begin position="38"/>
        <end position="505"/>
    </location>
</feature>
<keyword evidence="2" id="KW-0812">Transmembrane</keyword>
<accession>I4ERM5</accession>
<sequence length="505" mass="50171">MTRSSSAVLRKPTAIRTAAVTMGLLTTAGAFAPAALAEETAAPTDTAAPTTAPETTSPTPTTVLTPEPTATATDAPATATTESPATSAPTTTAPAVPAAPTTSADAQPAVTLPGADYGTGKLYPQLEAPEGSGIDSEEIDPTGAQVKLTYSTLSGAPSTAEGTCTFDYYACVFPSSSTVPKSPFNPGLANIPANSVYTLTLVKGPDSGQVLLLPGATVSTQAHSSAGTGSIDPIFGSDDLFGSVYVPLVAPHGYRQIGISGGPAGEEFRLCTVADWDCVSEDDGDTDGDLITLASVDEDSFATVTTDGSGNATFDGIYQPGTYTLFASSAPTTPLTLEVGIATSLAERDTAVRLQLGAPVTQPTTPAAPAPTVTTPATKSVAAASLAAGKQQTISIGGFLPGEMVSGVLHSTPVDLGTVQADANGVATFTFTVPAGFEAGTHTVEMQGLTSGITAEATFTVTEAATTSGGLAYTGTDVLPLIAVGGGLLAAGAAAVTVAARRRSA</sequence>
<reference evidence="4 5" key="1">
    <citation type="journal article" date="2012" name="J. Bacteriol.">
        <title>Genome Sequence of Radiation-Resistant Modestobacter marinus Strain BC501, a Representative Actinobacterium That Thrives on Calcareous Stone Surfaces.</title>
        <authorList>
            <person name="Normand P."/>
            <person name="Gury J."/>
            <person name="Pujic P."/>
            <person name="Chouaia B."/>
            <person name="Crotti E."/>
            <person name="Brusetti L."/>
            <person name="Daffonchio D."/>
            <person name="Vacherie B."/>
            <person name="Barbe V."/>
            <person name="Medigue C."/>
            <person name="Calteau A."/>
            <person name="Ghodhbane-Gtari F."/>
            <person name="Essoussi I."/>
            <person name="Nouioui I."/>
            <person name="Abbassi-Ghozzi I."/>
            <person name="Gtari M."/>
        </authorList>
    </citation>
    <scope>NUCLEOTIDE SEQUENCE [LARGE SCALE GENOMIC DNA]</scope>
    <source>
        <strain evidence="5">BC 501</strain>
    </source>
</reference>
<dbReference type="AlphaFoldDB" id="I4ERM5"/>
<feature type="compositionally biased region" description="Low complexity" evidence="1">
    <location>
        <begin position="40"/>
        <end position="106"/>
    </location>
</feature>
<organism evidence="4 5">
    <name type="scientific">Modestobacter italicus (strain DSM 44449 / CECT 9708 / BC 501)</name>
    <dbReference type="NCBI Taxonomy" id="2732864"/>
    <lineage>
        <taxon>Bacteria</taxon>
        <taxon>Bacillati</taxon>
        <taxon>Actinomycetota</taxon>
        <taxon>Actinomycetes</taxon>
        <taxon>Geodermatophilales</taxon>
        <taxon>Geodermatophilaceae</taxon>
        <taxon>Modestobacter</taxon>
    </lineage>
</organism>
<dbReference type="EMBL" id="FO203431">
    <property type="protein sequence ID" value="CCH86038.1"/>
    <property type="molecule type" value="Genomic_DNA"/>
</dbReference>
<evidence type="ECO:0000313" key="4">
    <source>
        <dbReference type="EMBL" id="CCH86038.1"/>
    </source>
</evidence>
<proteinExistence type="predicted"/>
<evidence type="ECO:0000256" key="2">
    <source>
        <dbReference type="SAM" id="Phobius"/>
    </source>
</evidence>
<feature type="region of interest" description="Disordered" evidence="1">
    <location>
        <begin position="40"/>
        <end position="116"/>
    </location>
</feature>
<dbReference type="KEGG" id="mmar:MODMU_0581"/>
<keyword evidence="2" id="KW-1133">Transmembrane helix</keyword>
<dbReference type="STRING" id="477641.MODMU_0581"/>
<keyword evidence="5" id="KW-1185">Reference proteome</keyword>
<evidence type="ECO:0000256" key="1">
    <source>
        <dbReference type="SAM" id="MobiDB-lite"/>
    </source>
</evidence>
<keyword evidence="3" id="KW-0732">Signal</keyword>
<dbReference type="Proteomes" id="UP000006461">
    <property type="component" value="Chromosome"/>
</dbReference>
<dbReference type="HOGENOM" id="CLU_539474_0_0_11"/>
<gene>
    <name evidence="4" type="ordered locus">MODMU_0581</name>
</gene>
<evidence type="ECO:0000313" key="5">
    <source>
        <dbReference type="Proteomes" id="UP000006461"/>
    </source>
</evidence>